<comment type="caution">
    <text evidence="1">The sequence shown here is derived from an EMBL/GenBank/DDBJ whole genome shotgun (WGS) entry which is preliminary data.</text>
</comment>
<name>A0A3A8G2A0_9GAMM</name>
<evidence type="ECO:0000313" key="1">
    <source>
        <dbReference type="EMBL" id="RKG47023.1"/>
    </source>
</evidence>
<dbReference type="Proteomes" id="UP000281084">
    <property type="component" value="Unassembled WGS sequence"/>
</dbReference>
<dbReference type="EMBL" id="RAXZ01000080">
    <property type="protein sequence ID" value="RKG47023.1"/>
    <property type="molecule type" value="Genomic_DNA"/>
</dbReference>
<evidence type="ECO:0000313" key="2">
    <source>
        <dbReference type="Proteomes" id="UP000281084"/>
    </source>
</evidence>
<dbReference type="RefSeq" id="WP_120368482.1">
    <property type="nucleotide sequence ID" value="NZ_RAXZ01000080.1"/>
</dbReference>
<reference evidence="1 2" key="1">
    <citation type="submission" date="2018-09" db="EMBL/GenBank/DDBJ databases">
        <title>The draft genome of Acinetobacter spp. strains.</title>
        <authorList>
            <person name="Qin J."/>
            <person name="Feng Y."/>
            <person name="Zong Z."/>
        </authorList>
    </citation>
    <scope>NUCLEOTIDE SEQUENCE [LARGE SCALE GENOMIC DNA]</scope>
    <source>
        <strain evidence="1 2">WCHAc060002</strain>
    </source>
</reference>
<sequence>MKANEFIKKHGWKAVIEALKTAPENHDFESTDLEPILAKDGSIVGFDCKVHTVDFSEVKRLVESYELIEKDFESVEIAEYEHMISGCYSNPYWIRIKQAIADVESCQ</sequence>
<accession>A0A3A8G2A0</accession>
<gene>
    <name evidence="1" type="ORF">D7V64_17260</name>
</gene>
<dbReference type="AlphaFoldDB" id="A0A3A8G2A0"/>
<organism evidence="1 2">
    <name type="scientific">Acinetobacter cumulans</name>
    <dbReference type="NCBI Taxonomy" id="2136182"/>
    <lineage>
        <taxon>Bacteria</taxon>
        <taxon>Pseudomonadati</taxon>
        <taxon>Pseudomonadota</taxon>
        <taxon>Gammaproteobacteria</taxon>
        <taxon>Moraxellales</taxon>
        <taxon>Moraxellaceae</taxon>
        <taxon>Acinetobacter</taxon>
    </lineage>
</organism>
<proteinExistence type="predicted"/>
<protein>
    <submittedName>
        <fullName evidence="1">Uncharacterized protein</fullName>
    </submittedName>
</protein>